<organism evidence="1 2">
    <name type="scientific">Marinobacter psychrophilus</name>
    <dbReference type="NCBI Taxonomy" id="330734"/>
    <lineage>
        <taxon>Bacteria</taxon>
        <taxon>Pseudomonadati</taxon>
        <taxon>Pseudomonadota</taxon>
        <taxon>Gammaproteobacteria</taxon>
        <taxon>Pseudomonadales</taxon>
        <taxon>Marinobacteraceae</taxon>
        <taxon>Marinobacter</taxon>
    </lineage>
</organism>
<sequence length="270" mass="30588">MNAHHFAHAHAKDSDLCEYGTETAIHLMAKQILCEEKGIFAPASLIEKKDVDDRGNSHTASRVAHNKGSLVFDEVVSETSFGAAIPDILATMGGKQFIIEIAVTHFCGKDKISAFREEHCNVLEVDLRSFTKNLPTKEELRSYLMEEEATREWLSLKSYGDVENQVEKELQEKIAAANLRNKAKTVTRVERPQPQPPGIYQRSELITYSKVDTKRRWLACSSCKENQKAYPDWQDHLPEEVFLFSCSWEEAPWEATSVPCPFCNSPVIVK</sequence>
<accession>A0A0H4I170</accession>
<dbReference type="PATRIC" id="fig|330734.3.peg.474"/>
<protein>
    <submittedName>
        <fullName evidence="1">Uncharacterized protein</fullName>
    </submittedName>
</protein>
<proteinExistence type="predicted"/>
<dbReference type="STRING" id="330734.ABA45_02130"/>
<evidence type="ECO:0000313" key="1">
    <source>
        <dbReference type="EMBL" id="AKO51365.1"/>
    </source>
</evidence>
<name>A0A0H4I170_9GAMM</name>
<reference evidence="1 2" key="1">
    <citation type="submission" date="2015-05" db="EMBL/GenBank/DDBJ databases">
        <title>Complete genome of Marinobacter psychrophilus strain 20041T isolated from sea-ice of the Canadian Basin.</title>
        <authorList>
            <person name="Song L."/>
            <person name="Ren L."/>
            <person name="Yu Y."/>
            <person name="Wang X."/>
        </authorList>
    </citation>
    <scope>NUCLEOTIDE SEQUENCE [LARGE SCALE GENOMIC DNA]</scope>
    <source>
        <strain evidence="1 2">20041</strain>
    </source>
</reference>
<dbReference type="AlphaFoldDB" id="A0A0H4I170"/>
<dbReference type="KEGG" id="mpq:ABA45_02130"/>
<dbReference type="EMBL" id="CP011494">
    <property type="protein sequence ID" value="AKO51365.1"/>
    <property type="molecule type" value="Genomic_DNA"/>
</dbReference>
<evidence type="ECO:0000313" key="2">
    <source>
        <dbReference type="Proteomes" id="UP000036406"/>
    </source>
</evidence>
<gene>
    <name evidence="1" type="ORF">ABA45_02130</name>
</gene>
<keyword evidence="2" id="KW-1185">Reference proteome</keyword>
<dbReference type="Proteomes" id="UP000036406">
    <property type="component" value="Chromosome"/>
</dbReference>